<dbReference type="Proteomes" id="UP000301751">
    <property type="component" value="Unassembled WGS sequence"/>
</dbReference>
<feature type="compositionally biased region" description="Pro residues" evidence="1">
    <location>
        <begin position="238"/>
        <end position="247"/>
    </location>
</feature>
<feature type="transmembrane region" description="Helical" evidence="2">
    <location>
        <begin position="33"/>
        <end position="54"/>
    </location>
</feature>
<evidence type="ECO:0000313" key="3">
    <source>
        <dbReference type="EMBL" id="GCL62273.1"/>
    </source>
</evidence>
<dbReference type="EMBL" id="BJCL01000002">
    <property type="protein sequence ID" value="GCL62273.1"/>
    <property type="molecule type" value="Genomic_DNA"/>
</dbReference>
<keyword evidence="2" id="KW-0812">Transmembrane</keyword>
<evidence type="ECO:0000313" key="4">
    <source>
        <dbReference type="Proteomes" id="UP000301751"/>
    </source>
</evidence>
<keyword evidence="2" id="KW-1133">Transmembrane helix</keyword>
<proteinExistence type="predicted"/>
<protein>
    <recommendedName>
        <fullName evidence="5">Transmembrane protein</fullName>
    </recommendedName>
</protein>
<keyword evidence="2" id="KW-0472">Membrane</keyword>
<feature type="region of interest" description="Disordered" evidence="1">
    <location>
        <begin position="222"/>
        <end position="247"/>
    </location>
</feature>
<evidence type="ECO:0008006" key="5">
    <source>
        <dbReference type="Google" id="ProtNLM"/>
    </source>
</evidence>
<dbReference type="InterPro" id="IPR036249">
    <property type="entry name" value="Thioredoxin-like_sf"/>
</dbReference>
<dbReference type="RefSeq" id="WP_228026981.1">
    <property type="nucleotide sequence ID" value="NZ_BJCL01000002.1"/>
</dbReference>
<evidence type="ECO:0000256" key="1">
    <source>
        <dbReference type="SAM" id="MobiDB-lite"/>
    </source>
</evidence>
<dbReference type="SUPFAM" id="SSF52833">
    <property type="entry name" value="Thioredoxin-like"/>
    <property type="match status" value="1"/>
</dbReference>
<sequence>MNEPSEPLGLTVHSMPTPVDAMTRQRTSGRLKMLLIVAACAAPMIASYTLYYVVRPTGGATAYSDLIQPTVPMPAVPAQPLAGGAPQVLRGLAGQWLLVVVDSGACAEACEQRLYMQRQLREMNGRDRDRIDKLWLVIDDAPVKPALQQALAATPGMHMLRVPRATVAAWLKPAPGQALEDHLYIVDPLGEWMMRAPANADPSKLKRDITRLLRASGGWDQAGRQALIDDPLSAQTPTPAPASAPRP</sequence>
<gene>
    <name evidence="3" type="ORF">AQPW35_13540</name>
</gene>
<organism evidence="3 4">
    <name type="scientific">Pseudaquabacterium pictum</name>
    <dbReference type="NCBI Taxonomy" id="2315236"/>
    <lineage>
        <taxon>Bacteria</taxon>
        <taxon>Pseudomonadati</taxon>
        <taxon>Pseudomonadota</taxon>
        <taxon>Betaproteobacteria</taxon>
        <taxon>Burkholderiales</taxon>
        <taxon>Sphaerotilaceae</taxon>
        <taxon>Pseudaquabacterium</taxon>
    </lineage>
</organism>
<name>A0A480ALK1_9BURK</name>
<comment type="caution">
    <text evidence="3">The sequence shown here is derived from an EMBL/GenBank/DDBJ whole genome shotgun (WGS) entry which is preliminary data.</text>
</comment>
<dbReference type="AlphaFoldDB" id="A0A480ALK1"/>
<evidence type="ECO:0000256" key="2">
    <source>
        <dbReference type="SAM" id="Phobius"/>
    </source>
</evidence>
<reference evidence="4" key="1">
    <citation type="submission" date="2019-03" db="EMBL/GenBank/DDBJ databases">
        <title>Aquabacterium pictum sp.nov., the first bacteriochlorophyll a-containing freshwater bacterium in the genus Aquabacterium of the class Betaproteobacteria.</title>
        <authorList>
            <person name="Hirose S."/>
            <person name="Tank M."/>
            <person name="Hara E."/>
            <person name="Tamaki H."/>
            <person name="Takaichi S."/>
            <person name="Haruta S."/>
            <person name="Hanada S."/>
        </authorList>
    </citation>
    <scope>NUCLEOTIDE SEQUENCE [LARGE SCALE GENOMIC DNA]</scope>
    <source>
        <strain evidence="4">W35</strain>
    </source>
</reference>
<keyword evidence="4" id="KW-1185">Reference proteome</keyword>
<accession>A0A480ALK1</accession>